<keyword evidence="3" id="KW-1185">Reference proteome</keyword>
<name>A0A494TPS8_SPHPE</name>
<dbReference type="InterPro" id="IPR011059">
    <property type="entry name" value="Metal-dep_hydrolase_composite"/>
</dbReference>
<dbReference type="OrthoDB" id="9766983at2"/>
<dbReference type="Proteomes" id="UP000276254">
    <property type="component" value="Chromosome"/>
</dbReference>
<dbReference type="InterPro" id="IPR013108">
    <property type="entry name" value="Amidohydro_3"/>
</dbReference>
<dbReference type="InterPro" id="IPR032466">
    <property type="entry name" value="Metal_Hydrolase"/>
</dbReference>
<dbReference type="GO" id="GO:0016812">
    <property type="term" value="F:hydrolase activity, acting on carbon-nitrogen (but not peptide) bonds, in cyclic amides"/>
    <property type="evidence" value="ECO:0007669"/>
    <property type="project" value="TreeGrafter"/>
</dbReference>
<evidence type="ECO:0000313" key="3">
    <source>
        <dbReference type="Proteomes" id="UP000276254"/>
    </source>
</evidence>
<dbReference type="EMBL" id="CP032829">
    <property type="protein sequence ID" value="AYJ87105.1"/>
    <property type="molecule type" value="Genomic_DNA"/>
</dbReference>
<dbReference type="SUPFAM" id="SSF51338">
    <property type="entry name" value="Composite domain of metallo-dependent hydrolases"/>
    <property type="match status" value="1"/>
</dbReference>
<dbReference type="CDD" id="cd01297">
    <property type="entry name" value="D-aminoacylase"/>
    <property type="match status" value="1"/>
</dbReference>
<accession>A0A494TPS8</accession>
<dbReference type="PANTHER" id="PTHR11647">
    <property type="entry name" value="HYDRANTOINASE/DIHYDROPYRIMIDINASE FAMILY MEMBER"/>
    <property type="match status" value="1"/>
</dbReference>
<dbReference type="Gene3D" id="3.20.20.140">
    <property type="entry name" value="Metal-dependent hydrolases"/>
    <property type="match status" value="2"/>
</dbReference>
<dbReference type="PANTHER" id="PTHR11647:SF1">
    <property type="entry name" value="COLLAPSIN RESPONSE MEDIATOR PROTEIN"/>
    <property type="match status" value="1"/>
</dbReference>
<dbReference type="KEGG" id="spha:D3Y57_15640"/>
<evidence type="ECO:0000259" key="1">
    <source>
        <dbReference type="Pfam" id="PF07969"/>
    </source>
</evidence>
<dbReference type="AlphaFoldDB" id="A0A494TPS8"/>
<dbReference type="Gene3D" id="2.30.40.10">
    <property type="entry name" value="Urease, subunit C, domain 1"/>
    <property type="match status" value="1"/>
</dbReference>
<dbReference type="Pfam" id="PF07969">
    <property type="entry name" value="Amidohydro_3"/>
    <property type="match status" value="1"/>
</dbReference>
<sequence length="581" mass="62095">MPMAHYDLILRGGLLVDGSGGEPVQGDLAISDGLISAIGVIDGDGEREIDVTGRVITPGFVDIHTHYDGQAMWSERMNPSSAHGVTTVVLGNCGVGFAPCRAADHDLLINVMEGVEDIPGVVMAEGLDWDWESFPQYLDALDRRRRDIDIAAYLPHSPLRVFAMGARGAERASATKDDLALMRTLAREAIEAGALGFATSRTFIHRTASGLQIPSFDASNDELEAIAMGLSDAGGGILQAVLDVPQRSWAEEIGALREVARRSGRPVTFTFAAPNGGPPIWQPVFDMLDDAKARGESLSAQIFPRPIGMIVGLELSTHPFAQCPGFQPIAALPLAEKLAAMRDPVLRARLLSEAPIEGHPLAAMGRAWAWMFPLSDPPNYSPSADDSVAARAARLQVSPEEVVYDLLLEEDGHAMLYVALGNFHDGKLDVVRDMILHPGTILGLGDGGAHYGAICDASYPTFMLAYWTRDRGHDRIPLALAIRMLAHDPARVVGLADRGLLAVGYKADVNVIDLDRLTLCKPMLSYDLPAGGRRLDQRAEGYDLTIVSGEIIAEHGVPTAALPGRLVRGAQSAPSVVGVAA</sequence>
<evidence type="ECO:0000313" key="2">
    <source>
        <dbReference type="EMBL" id="AYJ87105.1"/>
    </source>
</evidence>
<gene>
    <name evidence="2" type="ORF">D3Y57_15640</name>
</gene>
<dbReference type="InterPro" id="IPR050378">
    <property type="entry name" value="Metallo-dep_Hydrolases_sf"/>
</dbReference>
<organism evidence="2 3">
    <name type="scientific">Sphingomonas paeninsulae</name>
    <dbReference type="NCBI Taxonomy" id="2319844"/>
    <lineage>
        <taxon>Bacteria</taxon>
        <taxon>Pseudomonadati</taxon>
        <taxon>Pseudomonadota</taxon>
        <taxon>Alphaproteobacteria</taxon>
        <taxon>Sphingomonadales</taxon>
        <taxon>Sphingomonadaceae</taxon>
        <taxon>Sphingomonas</taxon>
    </lineage>
</organism>
<dbReference type="GO" id="GO:0005829">
    <property type="term" value="C:cytosol"/>
    <property type="evidence" value="ECO:0007669"/>
    <property type="project" value="TreeGrafter"/>
</dbReference>
<proteinExistence type="predicted"/>
<dbReference type="SUPFAM" id="SSF51556">
    <property type="entry name" value="Metallo-dependent hydrolases"/>
    <property type="match status" value="1"/>
</dbReference>
<reference evidence="2 3" key="1">
    <citation type="submission" date="2018-09" db="EMBL/GenBank/DDBJ databases">
        <title>Sphingomonas peninsula sp. nov., isolated from fildes peninsula, Antarctic soil.</title>
        <authorList>
            <person name="Yingchao G."/>
        </authorList>
    </citation>
    <scope>NUCLEOTIDE SEQUENCE [LARGE SCALE GENOMIC DNA]</scope>
    <source>
        <strain evidence="2 3">YZ-8</strain>
    </source>
</reference>
<protein>
    <submittedName>
        <fullName evidence="2">D-aminoacylase</fullName>
    </submittedName>
</protein>
<feature type="domain" description="Amidohydrolase 3" evidence="1">
    <location>
        <begin position="47"/>
        <end position="552"/>
    </location>
</feature>